<name>A0A1I7K2G2_9BURK</name>
<proteinExistence type="predicted"/>
<dbReference type="RefSeq" id="WP_093556615.1">
    <property type="nucleotide sequence ID" value="NZ_FPBO01000014.1"/>
</dbReference>
<dbReference type="AlphaFoldDB" id="A0A1I7K2G2"/>
<dbReference type="PANTHER" id="PTHR34136">
    <property type="match status" value="1"/>
</dbReference>
<keyword evidence="2 3" id="KW-0808">Transferase</keyword>
<keyword evidence="4" id="KW-1185">Reference proteome</keyword>
<dbReference type="PANTHER" id="PTHR34136:SF1">
    <property type="entry name" value="UDP-N-ACETYL-D-MANNOSAMINURONIC ACID TRANSFERASE"/>
    <property type="match status" value="1"/>
</dbReference>
<gene>
    <name evidence="3" type="ORF">SAMN05216552_1014105</name>
</gene>
<dbReference type="STRING" id="1035707.SAMN05216552_1014105"/>
<dbReference type="CDD" id="cd06533">
    <property type="entry name" value="Glyco_transf_WecG_TagA"/>
    <property type="match status" value="1"/>
</dbReference>
<dbReference type="OrthoDB" id="9808602at2"/>
<protein>
    <submittedName>
        <fullName evidence="3">N-acetylglucosaminyldiphosphoundecaprenol N-acetyl-beta-D-mannosaminyltransferase</fullName>
    </submittedName>
</protein>
<dbReference type="GO" id="GO:0016758">
    <property type="term" value="F:hexosyltransferase activity"/>
    <property type="evidence" value="ECO:0007669"/>
    <property type="project" value="TreeGrafter"/>
</dbReference>
<dbReference type="NCBIfam" id="TIGR00696">
    <property type="entry name" value="wecG_tagA_cpsF"/>
    <property type="match status" value="1"/>
</dbReference>
<dbReference type="Proteomes" id="UP000199391">
    <property type="component" value="Unassembled WGS sequence"/>
</dbReference>
<dbReference type="EMBL" id="FPBO01000014">
    <property type="protein sequence ID" value="SFU91624.1"/>
    <property type="molecule type" value="Genomic_DNA"/>
</dbReference>
<evidence type="ECO:0000256" key="1">
    <source>
        <dbReference type="ARBA" id="ARBA00022676"/>
    </source>
</evidence>
<organism evidence="3 4">
    <name type="scientific">Pseudoduganella namucuonensis</name>
    <dbReference type="NCBI Taxonomy" id="1035707"/>
    <lineage>
        <taxon>Bacteria</taxon>
        <taxon>Pseudomonadati</taxon>
        <taxon>Pseudomonadota</taxon>
        <taxon>Betaproteobacteria</taxon>
        <taxon>Burkholderiales</taxon>
        <taxon>Oxalobacteraceae</taxon>
        <taxon>Telluria group</taxon>
        <taxon>Pseudoduganella</taxon>
    </lineage>
</organism>
<sequence>MKHDCQPVLGARISVLGWDQAIAQLLDWGARRAMRYICLCNVHSVVTSSRNPQFRSVINNADLAAPDGAPVAWAVGRLAGRRQERINGPDLMERYMEAAQECGQSIYLYGGSEATLAALQQTIRRRYPRLRIAGAHAPPFRALSAEEDQAAVDAINDSGANMVFVGLGCPKQELWMGAHCGRIAAPMAGVGAAFDYHAGLLKRAPPWWRRHGLEWLHRLGQEPRRLARRYLVTNTLFIVGMARQLFAGRVDGPP</sequence>
<evidence type="ECO:0000256" key="2">
    <source>
        <dbReference type="ARBA" id="ARBA00022679"/>
    </source>
</evidence>
<dbReference type="Pfam" id="PF03808">
    <property type="entry name" value="Glyco_tran_WecG"/>
    <property type="match status" value="1"/>
</dbReference>
<evidence type="ECO:0000313" key="3">
    <source>
        <dbReference type="EMBL" id="SFU91624.1"/>
    </source>
</evidence>
<evidence type="ECO:0000313" key="4">
    <source>
        <dbReference type="Proteomes" id="UP000199391"/>
    </source>
</evidence>
<accession>A0A1I7K2G2</accession>
<reference evidence="4" key="1">
    <citation type="submission" date="2016-10" db="EMBL/GenBank/DDBJ databases">
        <authorList>
            <person name="Varghese N."/>
            <person name="Submissions S."/>
        </authorList>
    </citation>
    <scope>NUCLEOTIDE SEQUENCE [LARGE SCALE GENOMIC DNA]</scope>
    <source>
        <strain evidence="4">CGMCC 1.11014</strain>
    </source>
</reference>
<keyword evidence="1" id="KW-0328">Glycosyltransferase</keyword>
<dbReference type="InterPro" id="IPR004629">
    <property type="entry name" value="WecG_TagA_CpsF"/>
</dbReference>